<evidence type="ECO:0000313" key="1">
    <source>
        <dbReference type="EMBL" id="MFD2459294.1"/>
    </source>
</evidence>
<evidence type="ECO:0008006" key="3">
    <source>
        <dbReference type="Google" id="ProtNLM"/>
    </source>
</evidence>
<reference evidence="2" key="1">
    <citation type="journal article" date="2019" name="Int. J. Syst. Evol. Microbiol.">
        <title>The Global Catalogue of Microorganisms (GCM) 10K type strain sequencing project: providing services to taxonomists for standard genome sequencing and annotation.</title>
        <authorList>
            <consortium name="The Broad Institute Genomics Platform"/>
            <consortium name="The Broad Institute Genome Sequencing Center for Infectious Disease"/>
            <person name="Wu L."/>
            <person name="Ma J."/>
        </authorList>
    </citation>
    <scope>NUCLEOTIDE SEQUENCE [LARGE SCALE GENOMIC DNA]</scope>
    <source>
        <strain evidence="2">CGMCC 4.7643</strain>
    </source>
</reference>
<keyword evidence="2" id="KW-1185">Reference proteome</keyword>
<gene>
    <name evidence="1" type="ORF">ACFSYJ_11835</name>
</gene>
<dbReference type="EMBL" id="JBHUKU010000005">
    <property type="protein sequence ID" value="MFD2459294.1"/>
    <property type="molecule type" value="Genomic_DNA"/>
</dbReference>
<accession>A0ABW5GGI7</accession>
<protein>
    <recommendedName>
        <fullName evidence="3">GATA-type domain-containing protein</fullName>
    </recommendedName>
</protein>
<evidence type="ECO:0000313" key="2">
    <source>
        <dbReference type="Proteomes" id="UP001597419"/>
    </source>
</evidence>
<organism evidence="1 2">
    <name type="scientific">Amycolatopsis samaneae</name>
    <dbReference type="NCBI Taxonomy" id="664691"/>
    <lineage>
        <taxon>Bacteria</taxon>
        <taxon>Bacillati</taxon>
        <taxon>Actinomycetota</taxon>
        <taxon>Actinomycetes</taxon>
        <taxon>Pseudonocardiales</taxon>
        <taxon>Pseudonocardiaceae</taxon>
        <taxon>Amycolatopsis</taxon>
    </lineage>
</organism>
<name>A0ABW5GGI7_9PSEU</name>
<dbReference type="RefSeq" id="WP_345408132.1">
    <property type="nucleotide sequence ID" value="NZ_BAABHG010000025.1"/>
</dbReference>
<dbReference type="Proteomes" id="UP001597419">
    <property type="component" value="Unassembled WGS sequence"/>
</dbReference>
<sequence>MVSGSPGDSYRDPAQFLGLGWANQSALTLICDSCGYVHEFAGRRPDMWRADQGYPPGIEAG</sequence>
<comment type="caution">
    <text evidence="1">The sequence shown here is derived from an EMBL/GenBank/DDBJ whole genome shotgun (WGS) entry which is preliminary data.</text>
</comment>
<proteinExistence type="predicted"/>